<evidence type="ECO:0000313" key="2">
    <source>
        <dbReference type="EMBL" id="KAK9721850.1"/>
    </source>
</evidence>
<proteinExistence type="predicted"/>
<organism evidence="2 3">
    <name type="scientific">Popillia japonica</name>
    <name type="common">Japanese beetle</name>
    <dbReference type="NCBI Taxonomy" id="7064"/>
    <lineage>
        <taxon>Eukaryota</taxon>
        <taxon>Metazoa</taxon>
        <taxon>Ecdysozoa</taxon>
        <taxon>Arthropoda</taxon>
        <taxon>Hexapoda</taxon>
        <taxon>Insecta</taxon>
        <taxon>Pterygota</taxon>
        <taxon>Neoptera</taxon>
        <taxon>Endopterygota</taxon>
        <taxon>Coleoptera</taxon>
        <taxon>Polyphaga</taxon>
        <taxon>Scarabaeiformia</taxon>
        <taxon>Scarabaeidae</taxon>
        <taxon>Rutelinae</taxon>
        <taxon>Popillia</taxon>
    </lineage>
</organism>
<keyword evidence="1" id="KW-0732">Signal</keyword>
<dbReference type="EMBL" id="JASPKY010000194">
    <property type="protein sequence ID" value="KAK9721850.1"/>
    <property type="molecule type" value="Genomic_DNA"/>
</dbReference>
<feature type="chain" id="PRO_5043990836" evidence="1">
    <location>
        <begin position="23"/>
        <end position="72"/>
    </location>
</feature>
<sequence>MENIRIYILFGFLFTINIRVGSYPPKQLVHTYNIPPVNYSLADAVKTDITYKYFTKANMSGIYVTEDPWQMQ</sequence>
<dbReference type="Proteomes" id="UP001458880">
    <property type="component" value="Unassembled WGS sequence"/>
</dbReference>
<protein>
    <submittedName>
        <fullName evidence="2">Uncharacterized protein</fullName>
    </submittedName>
</protein>
<name>A0AAW1KPG5_POPJA</name>
<gene>
    <name evidence="2" type="ORF">QE152_g19975</name>
</gene>
<reference evidence="2 3" key="1">
    <citation type="journal article" date="2024" name="BMC Genomics">
        <title>De novo assembly and annotation of Popillia japonica's genome with initial clues to its potential as an invasive pest.</title>
        <authorList>
            <person name="Cucini C."/>
            <person name="Boschi S."/>
            <person name="Funari R."/>
            <person name="Cardaioli E."/>
            <person name="Iannotti N."/>
            <person name="Marturano G."/>
            <person name="Paoli F."/>
            <person name="Bruttini M."/>
            <person name="Carapelli A."/>
            <person name="Frati F."/>
            <person name="Nardi F."/>
        </authorList>
    </citation>
    <scope>NUCLEOTIDE SEQUENCE [LARGE SCALE GENOMIC DNA]</scope>
    <source>
        <strain evidence="2">DMR45628</strain>
    </source>
</reference>
<keyword evidence="3" id="KW-1185">Reference proteome</keyword>
<evidence type="ECO:0000313" key="3">
    <source>
        <dbReference type="Proteomes" id="UP001458880"/>
    </source>
</evidence>
<comment type="caution">
    <text evidence="2">The sequence shown here is derived from an EMBL/GenBank/DDBJ whole genome shotgun (WGS) entry which is preliminary data.</text>
</comment>
<accession>A0AAW1KPG5</accession>
<dbReference type="AlphaFoldDB" id="A0AAW1KPG5"/>
<feature type="signal peptide" evidence="1">
    <location>
        <begin position="1"/>
        <end position="22"/>
    </location>
</feature>
<evidence type="ECO:0000256" key="1">
    <source>
        <dbReference type="SAM" id="SignalP"/>
    </source>
</evidence>